<dbReference type="AlphaFoldDB" id="Q9PEK7"/>
<comment type="catalytic activity">
    <reaction evidence="6">
        <text>a fatty acyl-CoA + H2O = a fatty acid + CoA + H(+)</text>
        <dbReference type="Rhea" id="RHEA:16781"/>
        <dbReference type="ChEBI" id="CHEBI:15377"/>
        <dbReference type="ChEBI" id="CHEBI:15378"/>
        <dbReference type="ChEBI" id="CHEBI:28868"/>
        <dbReference type="ChEBI" id="CHEBI:57287"/>
        <dbReference type="ChEBI" id="CHEBI:77636"/>
        <dbReference type="EC" id="3.1.2.20"/>
    </reaction>
    <physiologicalReaction direction="left-to-right" evidence="6">
        <dbReference type="Rhea" id="RHEA:16782"/>
    </physiologicalReaction>
</comment>
<dbReference type="InterPro" id="IPR003703">
    <property type="entry name" value="Acyl_CoA_thio"/>
</dbReference>
<evidence type="ECO:0000256" key="2">
    <source>
        <dbReference type="ARBA" id="ARBA00011881"/>
    </source>
</evidence>
<dbReference type="FunFam" id="2.40.160.210:FF:000001">
    <property type="entry name" value="Acyl-CoA thioesterase II"/>
    <property type="match status" value="1"/>
</dbReference>
<dbReference type="InterPro" id="IPR029069">
    <property type="entry name" value="HotDog_dom_sf"/>
</dbReference>
<dbReference type="InterPro" id="IPR025652">
    <property type="entry name" value="TesB_C"/>
</dbReference>
<dbReference type="InterPro" id="IPR049449">
    <property type="entry name" value="TesB_ACOT8-like_N"/>
</dbReference>
<evidence type="ECO:0000259" key="9">
    <source>
        <dbReference type="Pfam" id="PF02551"/>
    </source>
</evidence>
<accession>Q9PEK7</accession>
<sequence length="310" mass="35218">MNYPSHYSGHIILPTHTTSNASSEWTKMLSLERLEDNLFRGQNRDIGTKYVFGGQILAQALAAAQNTIENSRIAHSLHAYFLRTGNIQQPIIYNVERTRDGKSFSLRRVTAIQHGQVIFFCTASFQECEDGAEHQTNMPAVPPPEDIAPTPPLPPEALPRMPLQMQTWLNLSGQFEFRRVPPNNTLDLQKHSAFQHLWLRMNAPLGDRIELHQILLTYASDFQLLETATSRHGINYHTPQVQMASLDHALWFHRPFRIDDWLLYTLESPTAQGARGLARGQFFTRNGVLIANTAQEGLMRITNHTTPSKD</sequence>
<evidence type="ECO:0000256" key="7">
    <source>
        <dbReference type="ARBA" id="ARBA00071120"/>
    </source>
</evidence>
<dbReference type="GO" id="GO:0047617">
    <property type="term" value="F:fatty acyl-CoA hydrolase activity"/>
    <property type="evidence" value="ECO:0007669"/>
    <property type="project" value="UniProtKB-EC"/>
</dbReference>
<dbReference type="eggNOG" id="COG1946">
    <property type="taxonomic scope" value="Bacteria"/>
</dbReference>
<evidence type="ECO:0000256" key="8">
    <source>
        <dbReference type="ARBA" id="ARBA00079653"/>
    </source>
</evidence>
<dbReference type="InterPro" id="IPR042171">
    <property type="entry name" value="Acyl-CoA_hotdog"/>
</dbReference>
<evidence type="ECO:0000256" key="1">
    <source>
        <dbReference type="ARBA" id="ARBA00006538"/>
    </source>
</evidence>
<organism evidence="11 12">
    <name type="scientific">Xylella fastidiosa (strain 9a5c)</name>
    <dbReference type="NCBI Taxonomy" id="160492"/>
    <lineage>
        <taxon>Bacteria</taxon>
        <taxon>Pseudomonadati</taxon>
        <taxon>Pseudomonadota</taxon>
        <taxon>Gammaproteobacteria</taxon>
        <taxon>Lysobacterales</taxon>
        <taxon>Lysobacteraceae</taxon>
        <taxon>Xylella</taxon>
    </lineage>
</organism>
<proteinExistence type="inferred from homology"/>
<dbReference type="SUPFAM" id="SSF54637">
    <property type="entry name" value="Thioesterase/thiol ester dehydrase-isomerase"/>
    <property type="match status" value="2"/>
</dbReference>
<dbReference type="STRING" id="160492.XF_1021"/>
<reference evidence="11 12" key="1">
    <citation type="journal article" date="2000" name="Nature">
        <title>The genome sequence of the plant pathogen Xylella fastidiosa.</title>
        <authorList>
            <person name="Simpson A.J."/>
            <person name="Reinach F.C."/>
            <person name="Arruda P."/>
            <person name="Abreu F.A."/>
            <person name="Acencio M."/>
            <person name="Alvarenga R."/>
            <person name="Alves L.M."/>
            <person name="Araya J.E."/>
            <person name="Baia G.S."/>
            <person name="Baptista C.S."/>
            <person name="Barros M.H."/>
            <person name="Bonaccorsi E.D."/>
            <person name="Bordin S."/>
            <person name="Bove J.M."/>
            <person name="Briones M.R."/>
            <person name="Bueno M.R."/>
            <person name="Camargo A.A."/>
            <person name="Camargo L.E."/>
            <person name="Carraro D.M."/>
            <person name="Carrer H."/>
            <person name="Colauto N.B."/>
            <person name="Colombo C."/>
            <person name="Costa F.F."/>
            <person name="Costa M.C."/>
            <person name="Costa-Neto C.M."/>
            <person name="Coutinho L.L."/>
            <person name="Cristofani M."/>
            <person name="Dias-Neto E."/>
            <person name="Docena C."/>
            <person name="El-Dorry H."/>
            <person name="Facincani A.P."/>
            <person name="Ferreira A.J."/>
            <person name="Ferreira V.C."/>
            <person name="Ferro J.A."/>
            <person name="Fraga J.S."/>
            <person name="Franca S.C."/>
            <person name="Franco M.C."/>
            <person name="Frohme M."/>
            <person name="Furlan L.R."/>
            <person name="Garnier M."/>
            <person name="Goldman G.H."/>
            <person name="Goldman M.H."/>
            <person name="Gomes S.L."/>
            <person name="Gruber A."/>
            <person name="Ho P.L."/>
            <person name="Hoheisel J.D."/>
            <person name="Junqueira M.L."/>
            <person name="Kemper E.L."/>
            <person name="Kitajima J.P."/>
            <person name="Krieger J.E."/>
            <person name="Kuramae E.E."/>
            <person name="Laigret F."/>
            <person name="Lambais M.R."/>
            <person name="Leite L.C."/>
            <person name="Lemos E.G."/>
            <person name="Lemos M.V."/>
            <person name="Lopes S.A."/>
            <person name="Lopes C.R."/>
            <person name="Machado J.A."/>
            <person name="Machado M.A."/>
            <person name="Madeira A.M."/>
            <person name="Madeira H.M."/>
            <person name="Marino C.L."/>
            <person name="Marques M.V."/>
            <person name="Martins E.A."/>
            <person name="Martins E.M."/>
            <person name="Matsukuma A.Y."/>
            <person name="Menck C.F."/>
            <person name="Miracca E.C."/>
            <person name="Miyaki C.Y."/>
            <person name="Monteriro-Vitorello C.B."/>
            <person name="Moon D.H."/>
            <person name="Nagai M.A."/>
            <person name="Nascimento A.L."/>
            <person name="Netto L.E."/>
            <person name="Nhani A.Jr."/>
            <person name="Nobrega F.G."/>
            <person name="Nunes L.R."/>
            <person name="Oliveira M.A."/>
            <person name="de Oliveira M.C."/>
            <person name="de Oliveira R.C."/>
            <person name="Palmieri D.A."/>
            <person name="Paris A."/>
            <person name="Peixoto B.R."/>
            <person name="Pereira G.A."/>
            <person name="Pereira H.A.Jr."/>
            <person name="Pesquero J.B."/>
            <person name="Quaggio R.B."/>
            <person name="Roberto P.G."/>
            <person name="Rodrigues V."/>
            <person name="de M Rosa A.J."/>
            <person name="de Rosa V.E.Jr."/>
            <person name="de Sa R.G."/>
            <person name="Santelli R.V."/>
            <person name="Sawasaki H.E."/>
            <person name="da Silva A.C."/>
            <person name="da Silva A.M."/>
            <person name="da Silva F.R."/>
            <person name="da Silva W.A.Jr."/>
            <person name="da Silveira J.F."/>
            <person name="Silvestri M.L."/>
            <person name="Siqueira W.J."/>
            <person name="de Souza A.A."/>
            <person name="de Souza A.P."/>
            <person name="Terenzi M.F."/>
            <person name="Truffi D."/>
            <person name="Tsai S.M."/>
            <person name="Tsuhako M.H."/>
            <person name="Vallada H."/>
            <person name="Van Sluys M.A."/>
            <person name="Verjovski-Almeida S."/>
            <person name="Vettore A.L."/>
            <person name="Zago M.A."/>
            <person name="Zatz M."/>
            <person name="Meidanis J."/>
            <person name="Setubal J.C."/>
        </authorList>
    </citation>
    <scope>NUCLEOTIDE SEQUENCE [LARGE SCALE GENOMIC DNA]</scope>
    <source>
        <strain evidence="11 12">9a5c</strain>
    </source>
</reference>
<evidence type="ECO:0000256" key="6">
    <source>
        <dbReference type="ARBA" id="ARBA00050943"/>
    </source>
</evidence>
<keyword evidence="4" id="KW-0443">Lipid metabolism</keyword>
<dbReference type="PANTHER" id="PTHR11066:SF34">
    <property type="entry name" value="ACYL-COENZYME A THIOESTERASE 8"/>
    <property type="match status" value="1"/>
</dbReference>
<evidence type="ECO:0000256" key="4">
    <source>
        <dbReference type="ARBA" id="ARBA00023098"/>
    </source>
</evidence>
<dbReference type="GO" id="GO:0009062">
    <property type="term" value="P:fatty acid catabolic process"/>
    <property type="evidence" value="ECO:0007669"/>
    <property type="project" value="TreeGrafter"/>
</dbReference>
<keyword evidence="3" id="KW-0378">Hydrolase</keyword>
<dbReference type="Gene3D" id="2.40.160.210">
    <property type="entry name" value="Acyl-CoA thioesterase, double hotdog domain"/>
    <property type="match status" value="1"/>
</dbReference>
<evidence type="ECO:0000259" key="10">
    <source>
        <dbReference type="Pfam" id="PF13622"/>
    </source>
</evidence>
<dbReference type="EMBL" id="AE003849">
    <property type="protein sequence ID" value="AAF83831.1"/>
    <property type="molecule type" value="Genomic_DNA"/>
</dbReference>
<evidence type="ECO:0000313" key="11">
    <source>
        <dbReference type="EMBL" id="AAF83831.1"/>
    </source>
</evidence>
<evidence type="ECO:0000256" key="5">
    <source>
        <dbReference type="ARBA" id="ARBA00038894"/>
    </source>
</evidence>
<name>Q9PEK7_XYLFA</name>
<dbReference type="Proteomes" id="UP000000812">
    <property type="component" value="Chromosome"/>
</dbReference>
<evidence type="ECO:0000313" key="12">
    <source>
        <dbReference type="Proteomes" id="UP000000812"/>
    </source>
</evidence>
<dbReference type="HOGENOM" id="CLU_032690_0_0_6"/>
<comment type="similarity">
    <text evidence="1">Belongs to the C/M/P thioester hydrolase family.</text>
</comment>
<dbReference type="NCBIfam" id="TIGR00189">
    <property type="entry name" value="tesB"/>
    <property type="match status" value="1"/>
</dbReference>
<gene>
    <name evidence="11" type="ordered locus">XF_1021</name>
</gene>
<dbReference type="KEGG" id="xfa:XF_1021"/>
<dbReference type="Pfam" id="PF13622">
    <property type="entry name" value="4HBT_3"/>
    <property type="match status" value="1"/>
</dbReference>
<comment type="subunit">
    <text evidence="2">Homotetramer.</text>
</comment>
<feature type="domain" description="Acyl-CoA thioesterase-like N-terminal HotDog" evidence="10">
    <location>
        <begin position="50"/>
        <end position="126"/>
    </location>
</feature>
<dbReference type="GO" id="GO:0006637">
    <property type="term" value="P:acyl-CoA metabolic process"/>
    <property type="evidence" value="ECO:0007669"/>
    <property type="project" value="InterPro"/>
</dbReference>
<dbReference type="PANTHER" id="PTHR11066">
    <property type="entry name" value="ACYL-COA THIOESTERASE"/>
    <property type="match status" value="1"/>
</dbReference>
<dbReference type="CDD" id="cd03445">
    <property type="entry name" value="Thioesterase_II_repeat2"/>
    <property type="match status" value="1"/>
</dbReference>
<protein>
    <recommendedName>
        <fullName evidence="7">Acyl-CoA thioesterase 2</fullName>
        <ecNumber evidence="5">3.1.2.20</ecNumber>
    </recommendedName>
    <alternativeName>
        <fullName evidence="8">Thioesterase II</fullName>
    </alternativeName>
</protein>
<dbReference type="EC" id="3.1.2.20" evidence="5"/>
<dbReference type="GO" id="GO:0005829">
    <property type="term" value="C:cytosol"/>
    <property type="evidence" value="ECO:0007669"/>
    <property type="project" value="TreeGrafter"/>
</dbReference>
<dbReference type="PIR" id="A82734">
    <property type="entry name" value="A82734"/>
</dbReference>
<feature type="domain" description="Acyl-CoA thioesterase 2 C-terminal" evidence="9">
    <location>
        <begin position="183"/>
        <end position="298"/>
    </location>
</feature>
<evidence type="ECO:0000256" key="3">
    <source>
        <dbReference type="ARBA" id="ARBA00022801"/>
    </source>
</evidence>
<dbReference type="Pfam" id="PF02551">
    <property type="entry name" value="Acyl_CoA_thio"/>
    <property type="match status" value="1"/>
</dbReference>
<dbReference type="CDD" id="cd03444">
    <property type="entry name" value="Thioesterase_II_repeat1"/>
    <property type="match status" value="1"/>
</dbReference>